<dbReference type="AlphaFoldDB" id="A0A2M3ZP62"/>
<evidence type="ECO:0000313" key="2">
    <source>
        <dbReference type="EMBL" id="MBW30326.1"/>
    </source>
</evidence>
<dbReference type="EMBL" id="GGFM01009575">
    <property type="protein sequence ID" value="MBW30326.1"/>
    <property type="molecule type" value="Transcribed_RNA"/>
</dbReference>
<sequence>MRSASSRLNVADVAGGGPPVLGWFWLIAADCAAAVACSVAGLRQSLCRRTGPVPLEAAGDGPPPMLPVTTATRRCRYARYSSRHFGSRAISGAICRCLAEIFSSSCVSRLSATARSSSA</sequence>
<evidence type="ECO:0000256" key="1">
    <source>
        <dbReference type="SAM" id="Phobius"/>
    </source>
</evidence>
<protein>
    <submittedName>
        <fullName evidence="2">Putative secreted peptide</fullName>
    </submittedName>
</protein>
<feature type="transmembrane region" description="Helical" evidence="1">
    <location>
        <begin position="20"/>
        <end position="42"/>
    </location>
</feature>
<keyword evidence="1" id="KW-0812">Transmembrane</keyword>
<keyword evidence="1" id="KW-0472">Membrane</keyword>
<proteinExistence type="predicted"/>
<organism evidence="2">
    <name type="scientific">Anopheles braziliensis</name>
    <dbReference type="NCBI Taxonomy" id="58242"/>
    <lineage>
        <taxon>Eukaryota</taxon>
        <taxon>Metazoa</taxon>
        <taxon>Ecdysozoa</taxon>
        <taxon>Arthropoda</taxon>
        <taxon>Hexapoda</taxon>
        <taxon>Insecta</taxon>
        <taxon>Pterygota</taxon>
        <taxon>Neoptera</taxon>
        <taxon>Endopterygota</taxon>
        <taxon>Diptera</taxon>
        <taxon>Nematocera</taxon>
        <taxon>Culicoidea</taxon>
        <taxon>Culicidae</taxon>
        <taxon>Anophelinae</taxon>
        <taxon>Anopheles</taxon>
    </lineage>
</organism>
<keyword evidence="1" id="KW-1133">Transmembrane helix</keyword>
<name>A0A2M3ZP62_9DIPT</name>
<reference evidence="2" key="1">
    <citation type="submission" date="2018-01" db="EMBL/GenBank/DDBJ databases">
        <title>An insight into the sialome of Amazonian anophelines.</title>
        <authorList>
            <person name="Ribeiro J.M."/>
            <person name="Scarpassa V."/>
            <person name="Calvo E."/>
        </authorList>
    </citation>
    <scope>NUCLEOTIDE SEQUENCE</scope>
    <source>
        <tissue evidence="2">Salivary glands</tissue>
    </source>
</reference>
<accession>A0A2M3ZP62</accession>